<evidence type="ECO:0000256" key="1">
    <source>
        <dbReference type="ARBA" id="ARBA00004651"/>
    </source>
</evidence>
<comment type="similarity">
    <text evidence="2">Belongs to the binding-protein-dependent transport system permease family. CysTW subfamily.</text>
</comment>
<reference evidence="11" key="1">
    <citation type="submission" date="2023-08" db="EMBL/GenBank/DDBJ databases">
        <title>Rhodospirillaceae gen. nov., a novel taxon isolated from the Yangtze River Yuezi River estuary sludge.</title>
        <authorList>
            <person name="Ruan L."/>
        </authorList>
    </citation>
    <scope>NUCLEOTIDE SEQUENCE [LARGE SCALE GENOMIC DNA]</scope>
    <source>
        <strain evidence="11">R-7</strain>
    </source>
</reference>
<comment type="subcellular location">
    <subcellularLocation>
        <location evidence="1 8">Cell membrane</location>
        <topology evidence="1 8">Multi-pass membrane protein</topology>
    </subcellularLocation>
</comment>
<dbReference type="Gene3D" id="1.10.3720.10">
    <property type="entry name" value="MetI-like"/>
    <property type="match status" value="1"/>
</dbReference>
<evidence type="ECO:0000256" key="2">
    <source>
        <dbReference type="ARBA" id="ARBA00007069"/>
    </source>
</evidence>
<evidence type="ECO:0000256" key="7">
    <source>
        <dbReference type="ARBA" id="ARBA00023136"/>
    </source>
</evidence>
<feature type="transmembrane region" description="Helical" evidence="8">
    <location>
        <begin position="181"/>
        <end position="203"/>
    </location>
</feature>
<organism evidence="10 11">
    <name type="scientific">Dongia sedimenti</name>
    <dbReference type="NCBI Taxonomy" id="3064282"/>
    <lineage>
        <taxon>Bacteria</taxon>
        <taxon>Pseudomonadati</taxon>
        <taxon>Pseudomonadota</taxon>
        <taxon>Alphaproteobacteria</taxon>
        <taxon>Rhodospirillales</taxon>
        <taxon>Dongiaceae</taxon>
        <taxon>Dongia</taxon>
    </lineage>
</organism>
<name>A0ABU0YSR0_9PROT</name>
<gene>
    <name evidence="10" type="ORF">Q8A70_20240</name>
</gene>
<evidence type="ECO:0000256" key="3">
    <source>
        <dbReference type="ARBA" id="ARBA00022448"/>
    </source>
</evidence>
<dbReference type="CDD" id="cd06261">
    <property type="entry name" value="TM_PBP2"/>
    <property type="match status" value="1"/>
</dbReference>
<comment type="caution">
    <text evidence="10">The sequence shown here is derived from an EMBL/GenBank/DDBJ whole genome shotgun (WGS) entry which is preliminary data.</text>
</comment>
<dbReference type="InterPro" id="IPR035906">
    <property type="entry name" value="MetI-like_sf"/>
</dbReference>
<proteinExistence type="inferred from homology"/>
<feature type="transmembrane region" description="Helical" evidence="8">
    <location>
        <begin position="134"/>
        <end position="154"/>
    </location>
</feature>
<feature type="transmembrane region" description="Helical" evidence="8">
    <location>
        <begin position="235"/>
        <end position="257"/>
    </location>
</feature>
<dbReference type="PROSITE" id="PS50928">
    <property type="entry name" value="ABC_TM1"/>
    <property type="match status" value="1"/>
</dbReference>
<dbReference type="RefSeq" id="WP_379958756.1">
    <property type="nucleotide sequence ID" value="NZ_JAUYVI010000006.1"/>
</dbReference>
<dbReference type="SUPFAM" id="SSF161098">
    <property type="entry name" value="MetI-like"/>
    <property type="match status" value="1"/>
</dbReference>
<keyword evidence="7 8" id="KW-0472">Membrane</keyword>
<keyword evidence="6 8" id="KW-1133">Transmembrane helix</keyword>
<dbReference type="InterPro" id="IPR000515">
    <property type="entry name" value="MetI-like"/>
</dbReference>
<feature type="domain" description="ABC transmembrane type-1" evidence="9">
    <location>
        <begin position="66"/>
        <end position="253"/>
    </location>
</feature>
<keyword evidence="4" id="KW-1003">Cell membrane</keyword>
<evidence type="ECO:0000256" key="5">
    <source>
        <dbReference type="ARBA" id="ARBA00022692"/>
    </source>
</evidence>
<dbReference type="PANTHER" id="PTHR43848">
    <property type="entry name" value="PUTRESCINE TRANSPORT SYSTEM PERMEASE PROTEIN POTI"/>
    <property type="match status" value="1"/>
</dbReference>
<dbReference type="EMBL" id="JAUYVI010000006">
    <property type="protein sequence ID" value="MDQ7250031.1"/>
    <property type="molecule type" value="Genomic_DNA"/>
</dbReference>
<feature type="transmembrane region" description="Helical" evidence="8">
    <location>
        <begin position="7"/>
        <end position="36"/>
    </location>
</feature>
<keyword evidence="5 8" id="KW-0812">Transmembrane</keyword>
<dbReference type="InterPro" id="IPR051789">
    <property type="entry name" value="Bact_Polyamine_Transport"/>
</dbReference>
<feature type="transmembrane region" description="Helical" evidence="8">
    <location>
        <begin position="65"/>
        <end position="89"/>
    </location>
</feature>
<evidence type="ECO:0000256" key="4">
    <source>
        <dbReference type="ARBA" id="ARBA00022475"/>
    </source>
</evidence>
<evidence type="ECO:0000313" key="11">
    <source>
        <dbReference type="Proteomes" id="UP001230156"/>
    </source>
</evidence>
<evidence type="ECO:0000256" key="6">
    <source>
        <dbReference type="ARBA" id="ARBA00022989"/>
    </source>
</evidence>
<dbReference type="Proteomes" id="UP001230156">
    <property type="component" value="Unassembled WGS sequence"/>
</dbReference>
<feature type="transmembrane region" description="Helical" evidence="8">
    <location>
        <begin position="101"/>
        <end position="122"/>
    </location>
</feature>
<keyword evidence="3 8" id="KW-0813">Transport</keyword>
<accession>A0ABU0YSR0</accession>
<evidence type="ECO:0000256" key="8">
    <source>
        <dbReference type="RuleBase" id="RU363032"/>
    </source>
</evidence>
<protein>
    <submittedName>
        <fullName evidence="10">ABC transporter permease</fullName>
    </submittedName>
</protein>
<dbReference type="Pfam" id="PF00528">
    <property type="entry name" value="BPD_transp_1"/>
    <property type="match status" value="1"/>
</dbReference>
<keyword evidence="11" id="KW-1185">Reference proteome</keyword>
<evidence type="ECO:0000259" key="9">
    <source>
        <dbReference type="PROSITE" id="PS50928"/>
    </source>
</evidence>
<dbReference type="PANTHER" id="PTHR43848:SF2">
    <property type="entry name" value="PUTRESCINE TRANSPORT SYSTEM PERMEASE PROTEIN POTI"/>
    <property type="match status" value="1"/>
</dbReference>
<evidence type="ECO:0000313" key="10">
    <source>
        <dbReference type="EMBL" id="MDQ7250031.1"/>
    </source>
</evidence>
<sequence>MSPRERIVHALLGCLMAAAFAVLYAPIILVSVLAFFPALRGKVDWSNPSVEAFGKLAGNASILEALLNTLIVGLTTVAVSLALGTLLAYRTSRRNDWVSRLVEFVIFLPFLLPPIITGLSLLSSLQQAGIPRSLVTVVIGHVLFVLALVYRLLLNRLRSIGASIVDASHDLGASGWQTFRYVLAPSLSSALLTSGVLVFALSFDETLITVFLSGDDSTLPIRLWAMIRVGFSQDINALVMLVLAFSVVMTVAIAWLLQARRSRAAG</sequence>